<organism evidence="2 3">
    <name type="scientific">Methanogenium organophilum</name>
    <dbReference type="NCBI Taxonomy" id="2199"/>
    <lineage>
        <taxon>Archaea</taxon>
        <taxon>Methanobacteriati</taxon>
        <taxon>Methanobacteriota</taxon>
        <taxon>Stenosarchaea group</taxon>
        <taxon>Methanomicrobia</taxon>
        <taxon>Methanomicrobiales</taxon>
        <taxon>Methanomicrobiaceae</taxon>
        <taxon>Methanogenium</taxon>
    </lineage>
</organism>
<evidence type="ECO:0000256" key="1">
    <source>
        <dbReference type="SAM" id="MobiDB-lite"/>
    </source>
</evidence>
<feature type="region of interest" description="Disordered" evidence="1">
    <location>
        <begin position="1"/>
        <end position="25"/>
    </location>
</feature>
<dbReference type="KEGG" id="mou:OU421_08480"/>
<dbReference type="EMBL" id="CP113361">
    <property type="protein sequence ID" value="WAI00463.1"/>
    <property type="molecule type" value="Genomic_DNA"/>
</dbReference>
<accession>A0A9X9S2S8</accession>
<dbReference type="Proteomes" id="UP001163096">
    <property type="component" value="Chromosome"/>
</dbReference>
<proteinExistence type="predicted"/>
<dbReference type="RefSeq" id="WP_268185662.1">
    <property type="nucleotide sequence ID" value="NZ_CP113361.1"/>
</dbReference>
<sequence length="107" mass="12065">MSSTPSPKKKYSGRDDYQKTDKSTSVGVQDAGVKYIPVGEHTEIFKLACMAIKDSEKSQIMGRLSPESRKIFAKTKWSESGFIPSFTETDKILRKVSRRTYGKTHGR</sequence>
<feature type="compositionally biased region" description="Basic and acidic residues" evidence="1">
    <location>
        <begin position="12"/>
        <end position="22"/>
    </location>
</feature>
<name>A0A9X9S2S8_METOG</name>
<keyword evidence="3" id="KW-1185">Reference proteome</keyword>
<gene>
    <name evidence="2" type="ORF">OU421_08480</name>
</gene>
<reference evidence="2" key="1">
    <citation type="submission" date="2022-11" db="EMBL/GenBank/DDBJ databases">
        <title>Complete genome sequence of Methanogenium organophilum DSM 3596.</title>
        <authorList>
            <person name="Chen S.-C."/>
            <person name="Lai S.-J."/>
            <person name="You Y.-T."/>
        </authorList>
    </citation>
    <scope>NUCLEOTIDE SEQUENCE</scope>
    <source>
        <strain evidence="2">DSM 3596</strain>
    </source>
</reference>
<dbReference type="GeneID" id="76835132"/>
<evidence type="ECO:0000313" key="2">
    <source>
        <dbReference type="EMBL" id="WAI00463.1"/>
    </source>
</evidence>
<protein>
    <submittedName>
        <fullName evidence="2">Uncharacterized protein</fullName>
    </submittedName>
</protein>
<dbReference type="AlphaFoldDB" id="A0A9X9S2S8"/>
<evidence type="ECO:0000313" key="3">
    <source>
        <dbReference type="Proteomes" id="UP001163096"/>
    </source>
</evidence>